<reference evidence="1 2" key="1">
    <citation type="submission" date="2016-10" db="EMBL/GenBank/DDBJ databases">
        <authorList>
            <person name="de Groot N.N."/>
        </authorList>
    </citation>
    <scope>NUCLEOTIDE SEQUENCE [LARGE SCALE GENOMIC DNA]</scope>
    <source>
        <strain evidence="1 2">DSM 11978</strain>
    </source>
</reference>
<name>A0A1H7NHE0_9EURY</name>
<proteinExistence type="predicted"/>
<accession>A0A1H7NHE0</accession>
<gene>
    <name evidence="1" type="ORF">SAMN05216439_0200</name>
</gene>
<protein>
    <submittedName>
        <fullName evidence="1">Uncharacterized protein</fullName>
    </submittedName>
</protein>
<dbReference type="STRING" id="190974.SAMN05216439_0200"/>
<evidence type="ECO:0000313" key="1">
    <source>
        <dbReference type="EMBL" id="SEL22435.1"/>
    </source>
</evidence>
<dbReference type="Proteomes" id="UP000199506">
    <property type="component" value="Unassembled WGS sequence"/>
</dbReference>
<dbReference type="AlphaFoldDB" id="A0A1H7NHE0"/>
<evidence type="ECO:0000313" key="2">
    <source>
        <dbReference type="Proteomes" id="UP000199506"/>
    </source>
</evidence>
<dbReference type="EMBL" id="FOAK01000012">
    <property type="protein sequence ID" value="SEL22435.1"/>
    <property type="molecule type" value="Genomic_DNA"/>
</dbReference>
<sequence>MEFILNNKKYSILNHELFINYLMVDNYFRNHYSKYDYEIRFDFITPLLNKEKIKFEDILDGTKNLEELIEREEINFIPLGLKINQHTNGNFKITYQDLDFNNITVGEAIPFLIALNSLLTYKPIITLSQIEEELENFIEKFRSYNK</sequence>
<organism evidence="1 2">
    <name type="scientific">Methanobrevibacter gottschalkii</name>
    <dbReference type="NCBI Taxonomy" id="190974"/>
    <lineage>
        <taxon>Archaea</taxon>
        <taxon>Methanobacteriati</taxon>
        <taxon>Methanobacteriota</taxon>
        <taxon>Methanomada group</taxon>
        <taxon>Methanobacteria</taxon>
        <taxon>Methanobacteriales</taxon>
        <taxon>Methanobacteriaceae</taxon>
        <taxon>Methanobrevibacter</taxon>
    </lineage>
</organism>